<dbReference type="PANTHER" id="PTHR17178:SF0">
    <property type="entry name" value="SERGLYCIN"/>
    <property type="match status" value="1"/>
</dbReference>
<feature type="compositionally biased region" description="Pro residues" evidence="1">
    <location>
        <begin position="122"/>
        <end position="139"/>
    </location>
</feature>
<feature type="region of interest" description="Disordered" evidence="1">
    <location>
        <begin position="814"/>
        <end position="861"/>
    </location>
</feature>
<proteinExistence type="predicted"/>
<keyword evidence="5" id="KW-1185">Reference proteome</keyword>
<feature type="transmembrane region" description="Helical" evidence="2">
    <location>
        <begin position="592"/>
        <end position="618"/>
    </location>
</feature>
<name>S3C053_OPHP1</name>
<reference evidence="4 5" key="1">
    <citation type="journal article" date="2013" name="BMC Genomics">
        <title>The genome and transcriptome of the pine saprophyte Ophiostoma piceae, and a comparison with the bark beetle-associated pine pathogen Grosmannia clavigera.</title>
        <authorList>
            <person name="Haridas S."/>
            <person name="Wang Y."/>
            <person name="Lim L."/>
            <person name="Massoumi Alamouti S."/>
            <person name="Jackman S."/>
            <person name="Docking R."/>
            <person name="Robertson G."/>
            <person name="Birol I."/>
            <person name="Bohlmann J."/>
            <person name="Breuil C."/>
        </authorList>
    </citation>
    <scope>NUCLEOTIDE SEQUENCE [LARGE SCALE GENOMIC DNA]</scope>
    <source>
        <strain evidence="4 5">UAMH 11346</strain>
    </source>
</reference>
<accession>S3C053</accession>
<gene>
    <name evidence="4" type="ORF">F503_03686</name>
</gene>
<keyword evidence="2" id="KW-1133">Transmembrane helix</keyword>
<evidence type="ECO:0000313" key="5">
    <source>
        <dbReference type="Proteomes" id="UP000016923"/>
    </source>
</evidence>
<feature type="region of interest" description="Disordered" evidence="1">
    <location>
        <begin position="164"/>
        <end position="188"/>
    </location>
</feature>
<evidence type="ECO:0000313" key="4">
    <source>
        <dbReference type="EMBL" id="EPE05081.1"/>
    </source>
</evidence>
<feature type="region of interest" description="Disordered" evidence="1">
    <location>
        <begin position="263"/>
        <end position="343"/>
    </location>
</feature>
<dbReference type="STRING" id="1262450.S3C053"/>
<sequence length="952" mass="99077">MSGPQDGEGAQQSATIGSIRRARERAMAGGQRDSFGTFTRKIGQQQQQQELPIQNDPRIAIPDSARRDMAGQAAVGPISPPRAPLQRSQEAGGLSGRTISRPTPAQWPLAGPMPSPADTEPYRPPPGRSEPPQRPPRPSHVPSILDSSRVRDQLPTVFAYNTISQAEVEERPNQGLQPPPNMLKGGRVSDLSLVQPSSASSASRASTISSVGSIPDFPIPISTPVAIPVPPPVAAVPLPRRSINLGPPPSARRGASSFYSNASYVSPIPEESPRTRSHASYASSAAIPGNWGSSSSLALSPEYPDGAAYYDDIPEEGRESSNSGYFEDGSRSGFGSPDGDEMNLVRSASIGQRGKASLVTTTPFSDGTGYVDGSSSSGLNIPTNKSTTGLPLTADNILDAYDAATAVDPTNPSRRSSVSPQPPFGGEGFGGSSRQYSRLSAIRRPPRLDIDAVRKAEARGSMTSLPDLIRRATRLAASLERGKRPASRIDDLSLSPSMYARNLGISSEGNTEKYKSGLSDMLAAFPPPGQPPNRRSMRRSIRDQVGSWPMPYGHRNSRAAGQAHPEDGEYSDVADMKNQRQRKNRRCCGLPLWGFVLTVIVVLIIAAAAIVIPLEFFVIRKQNTKTLAECQAQLTCANGGTNVVSAQGFCSCICTNDFTGFDCTVAGDNGCTTTSVGSGLSNVTLGTAIPRLIEQAQANYSISLSASEILSAFSSGNLSCASENALVTFDGNSVRLSSSGSTEVNAFNAASNDGDDAVFAISGVAVVTVTVEASASAAARLRRAAAGFSTIAGTTLAQITPIVVVPSSTTTVTTTITPGLTTTSTSSSTTSSSSASSSAGSSASSRASSSSSATATGTLSSADPTATFKVTEDILDFARVAVLFILQQESLSSAEGAQSALQRFFSNATTSAKKNVSVADVAQNITLPNGNSINLVDLRVSAGTTLAGVGIS</sequence>
<dbReference type="PROSITE" id="PS00022">
    <property type="entry name" value="EGF_1"/>
    <property type="match status" value="1"/>
</dbReference>
<evidence type="ECO:0000256" key="1">
    <source>
        <dbReference type="SAM" id="MobiDB-lite"/>
    </source>
</evidence>
<dbReference type="EMBL" id="KE148157">
    <property type="protein sequence ID" value="EPE05081.1"/>
    <property type="molecule type" value="Genomic_DNA"/>
</dbReference>
<keyword evidence="2" id="KW-0812">Transmembrane</keyword>
<protein>
    <recommendedName>
        <fullName evidence="3">EGF-like domain-containing protein</fullName>
    </recommendedName>
</protein>
<dbReference type="OrthoDB" id="283575at2759"/>
<dbReference type="PANTHER" id="PTHR17178">
    <property type="entry name" value="SECRETORY GRANULE PROTEOGLYCAN CORE PROTEIN"/>
    <property type="match status" value="1"/>
</dbReference>
<feature type="region of interest" description="Disordered" evidence="1">
    <location>
        <begin position="1"/>
        <end position="152"/>
    </location>
</feature>
<dbReference type="OMA" id="TCSCICT"/>
<dbReference type="HOGENOM" id="CLU_009769_1_0_1"/>
<feature type="region of interest" description="Disordered" evidence="1">
    <location>
        <begin position="545"/>
        <end position="570"/>
    </location>
</feature>
<dbReference type="eggNOG" id="ENOG502RXHJ">
    <property type="taxonomic scope" value="Eukaryota"/>
</dbReference>
<feature type="region of interest" description="Disordered" evidence="1">
    <location>
        <begin position="406"/>
        <end position="435"/>
    </location>
</feature>
<feature type="domain" description="EGF-like" evidence="3">
    <location>
        <begin position="652"/>
        <end position="663"/>
    </location>
</feature>
<dbReference type="Proteomes" id="UP000016923">
    <property type="component" value="Unassembled WGS sequence"/>
</dbReference>
<dbReference type="InterPro" id="IPR000742">
    <property type="entry name" value="EGF"/>
</dbReference>
<dbReference type="VEuPathDB" id="FungiDB:F503_03686"/>
<dbReference type="AlphaFoldDB" id="S3C053"/>
<evidence type="ECO:0000256" key="2">
    <source>
        <dbReference type="SAM" id="Phobius"/>
    </source>
</evidence>
<evidence type="ECO:0000259" key="3">
    <source>
        <dbReference type="PROSITE" id="PS00022"/>
    </source>
</evidence>
<keyword evidence="2" id="KW-0472">Membrane</keyword>
<organism evidence="4 5">
    <name type="scientific">Ophiostoma piceae (strain UAMH 11346)</name>
    <name type="common">Sap stain fungus</name>
    <dbReference type="NCBI Taxonomy" id="1262450"/>
    <lineage>
        <taxon>Eukaryota</taxon>
        <taxon>Fungi</taxon>
        <taxon>Dikarya</taxon>
        <taxon>Ascomycota</taxon>
        <taxon>Pezizomycotina</taxon>
        <taxon>Sordariomycetes</taxon>
        <taxon>Sordariomycetidae</taxon>
        <taxon>Ophiostomatales</taxon>
        <taxon>Ophiostomataceae</taxon>
        <taxon>Ophiostoma</taxon>
    </lineage>
</organism>